<name>A0A1R1YJF9_9FUNG</name>
<evidence type="ECO:0000313" key="5">
    <source>
        <dbReference type="Proteomes" id="UP000187429"/>
    </source>
</evidence>
<dbReference type="EMBL" id="LSSM01003455">
    <property type="protein sequence ID" value="OMJ17830.1"/>
    <property type="molecule type" value="Genomic_DNA"/>
</dbReference>
<evidence type="ECO:0000313" key="3">
    <source>
        <dbReference type="EMBL" id="OMJ17830.1"/>
    </source>
</evidence>
<feature type="transmembrane region" description="Helical" evidence="2">
    <location>
        <begin position="68"/>
        <end position="91"/>
    </location>
</feature>
<keyword evidence="2" id="KW-0472">Membrane</keyword>
<evidence type="ECO:0000256" key="2">
    <source>
        <dbReference type="SAM" id="Phobius"/>
    </source>
</evidence>
<dbReference type="Proteomes" id="UP000187429">
    <property type="component" value="Unassembled WGS sequence"/>
</dbReference>
<accession>A0A1R1YJF9</accession>
<organism evidence="4 5">
    <name type="scientific">Smittium culicis</name>
    <dbReference type="NCBI Taxonomy" id="133412"/>
    <lineage>
        <taxon>Eukaryota</taxon>
        <taxon>Fungi</taxon>
        <taxon>Fungi incertae sedis</taxon>
        <taxon>Zoopagomycota</taxon>
        <taxon>Kickxellomycotina</taxon>
        <taxon>Harpellomycetes</taxon>
        <taxon>Harpellales</taxon>
        <taxon>Legeriomycetaceae</taxon>
        <taxon>Smittium</taxon>
    </lineage>
</organism>
<keyword evidence="2" id="KW-1133">Transmembrane helix</keyword>
<keyword evidence="2" id="KW-0812">Transmembrane</keyword>
<proteinExistence type="predicted"/>
<feature type="region of interest" description="Disordered" evidence="1">
    <location>
        <begin position="33"/>
        <end position="54"/>
    </location>
</feature>
<gene>
    <name evidence="4" type="ORF">AYI69_g3514</name>
    <name evidence="3" type="ORF">AYI69_g7276</name>
</gene>
<sequence>MSCNAKYSYSLGHFEVSENPDKSNVRLSIINSDDRPRKEDSKDNSNDYDVEENSTKTKINTKARKFSITLWGPIIVYALISLLLFVLFIVYKKEVSQNTILLANYLQEKKIVSWVRSSVFWLRSWIPVRVYSGIYRRLHTQTYG</sequence>
<protein>
    <submittedName>
        <fullName evidence="4">Uncharacterized protein</fullName>
    </submittedName>
</protein>
<evidence type="ECO:0000313" key="4">
    <source>
        <dbReference type="EMBL" id="OMJ27057.1"/>
    </source>
</evidence>
<dbReference type="AlphaFoldDB" id="A0A1R1YJF9"/>
<evidence type="ECO:0000256" key="1">
    <source>
        <dbReference type="SAM" id="MobiDB-lite"/>
    </source>
</evidence>
<feature type="compositionally biased region" description="Basic and acidic residues" evidence="1">
    <location>
        <begin position="33"/>
        <end position="45"/>
    </location>
</feature>
<comment type="caution">
    <text evidence="4">The sequence shown here is derived from an EMBL/GenBank/DDBJ whole genome shotgun (WGS) entry which is preliminary data.</text>
</comment>
<reference evidence="4" key="1">
    <citation type="submission" date="2017-01" db="EMBL/GenBank/DDBJ databases">
        <authorList>
            <person name="Mah S.A."/>
            <person name="Swanson W.J."/>
            <person name="Moy G.W."/>
            <person name="Vacquier V.D."/>
        </authorList>
    </citation>
    <scope>NUCLEOTIDE SEQUENCE [LARGE SCALE GENOMIC DNA]</scope>
    <source>
        <strain evidence="4">ID-206-W2</strain>
    </source>
</reference>
<reference evidence="5" key="2">
    <citation type="submission" date="2017-01" db="EMBL/GenBank/DDBJ databases">
        <authorList>
            <person name="Wang Y."/>
            <person name="White M."/>
            <person name="Kvist S."/>
            <person name="Moncalvo J.-M."/>
        </authorList>
    </citation>
    <scope>NUCLEOTIDE SEQUENCE [LARGE SCALE GENOMIC DNA]</scope>
    <source>
        <strain evidence="5">ID-206-W2</strain>
    </source>
</reference>
<dbReference type="EMBL" id="LSSM01001202">
    <property type="protein sequence ID" value="OMJ27057.1"/>
    <property type="molecule type" value="Genomic_DNA"/>
</dbReference>
<keyword evidence="5" id="KW-1185">Reference proteome</keyword>